<organism evidence="2 3">
    <name type="scientific">Ideonella aquatica</name>
    <dbReference type="NCBI Taxonomy" id="2824119"/>
    <lineage>
        <taxon>Bacteria</taxon>
        <taxon>Pseudomonadati</taxon>
        <taxon>Pseudomonadota</taxon>
        <taxon>Betaproteobacteria</taxon>
        <taxon>Burkholderiales</taxon>
        <taxon>Sphaerotilaceae</taxon>
        <taxon>Ideonella</taxon>
    </lineage>
</organism>
<gene>
    <name evidence="2" type="ORF">KAK06_02065</name>
</gene>
<keyword evidence="3" id="KW-1185">Reference proteome</keyword>
<evidence type="ECO:0000313" key="2">
    <source>
        <dbReference type="EMBL" id="MBQ0957731.1"/>
    </source>
</evidence>
<dbReference type="EMBL" id="JAGQDE010000001">
    <property type="protein sequence ID" value="MBQ0957731.1"/>
    <property type="molecule type" value="Genomic_DNA"/>
</dbReference>
<evidence type="ECO:0000256" key="1">
    <source>
        <dbReference type="SAM" id="SignalP"/>
    </source>
</evidence>
<dbReference type="PROSITE" id="PS51257">
    <property type="entry name" value="PROKAR_LIPOPROTEIN"/>
    <property type="match status" value="1"/>
</dbReference>
<comment type="caution">
    <text evidence="2">The sequence shown here is derived from an EMBL/GenBank/DDBJ whole genome shotgun (WGS) entry which is preliminary data.</text>
</comment>
<dbReference type="AlphaFoldDB" id="A0A941BEH7"/>
<protein>
    <recommendedName>
        <fullName evidence="4">Copper resistance protein</fullName>
    </recommendedName>
</protein>
<feature type="signal peptide" evidence="1">
    <location>
        <begin position="1"/>
        <end position="33"/>
    </location>
</feature>
<reference evidence="2" key="1">
    <citation type="submission" date="2021-04" db="EMBL/GenBank/DDBJ databases">
        <title>The genome sequence of Ideonella sp. 4Y11.</title>
        <authorList>
            <person name="Liu Y."/>
        </authorList>
    </citation>
    <scope>NUCLEOTIDE SEQUENCE</scope>
    <source>
        <strain evidence="2">4Y11</strain>
    </source>
</reference>
<proteinExistence type="predicted"/>
<feature type="chain" id="PRO_5037809605" description="Copper resistance protein" evidence="1">
    <location>
        <begin position="34"/>
        <end position="147"/>
    </location>
</feature>
<accession>A0A941BEH7</accession>
<sequence length="147" mass="14846">MTRSFLKAVARGLVGVVLATQMLIAAYACPSLALPAATAMQMPDASISAVEQSSANADMSAAQAGNCDDMAGALDPAAPNLCAEHCKYGQQSDHAPTLNAPAVVLAALYSLPLVPVTAPPPRPAAATLSALVAASPPHAILHCVHRI</sequence>
<name>A0A941BEH7_9BURK</name>
<evidence type="ECO:0000313" key="3">
    <source>
        <dbReference type="Proteomes" id="UP000678374"/>
    </source>
</evidence>
<keyword evidence="1" id="KW-0732">Signal</keyword>
<evidence type="ECO:0008006" key="4">
    <source>
        <dbReference type="Google" id="ProtNLM"/>
    </source>
</evidence>
<dbReference type="Proteomes" id="UP000678374">
    <property type="component" value="Unassembled WGS sequence"/>
</dbReference>